<feature type="disulfide bond" evidence="2">
    <location>
        <begin position="129"/>
        <end position="138"/>
    </location>
</feature>
<dbReference type="SUPFAM" id="SSF52266">
    <property type="entry name" value="SGNH hydrolase"/>
    <property type="match status" value="1"/>
</dbReference>
<dbReference type="InterPro" id="IPR037460">
    <property type="entry name" value="SEST-like"/>
</dbReference>
<evidence type="ECO:0000313" key="5">
    <source>
        <dbReference type="EMBL" id="SFF99947.1"/>
    </source>
</evidence>
<dbReference type="RefSeq" id="WP_093622434.1">
    <property type="nucleotide sequence ID" value="NZ_BOMT01000126.1"/>
</dbReference>
<dbReference type="CDD" id="cd01823">
    <property type="entry name" value="SEST_like"/>
    <property type="match status" value="1"/>
</dbReference>
<accession>A0A1I2NE17</accession>
<proteinExistence type="predicted"/>
<name>A0A1I2NE17_9ACTN</name>
<dbReference type="OrthoDB" id="5503950at2"/>
<dbReference type="STRING" id="35752.SAMN05421541_14031"/>
<evidence type="ECO:0000256" key="3">
    <source>
        <dbReference type="SAM" id="SignalP"/>
    </source>
</evidence>
<dbReference type="PANTHER" id="PTHR37981">
    <property type="entry name" value="LIPASE 2"/>
    <property type="match status" value="1"/>
</dbReference>
<feature type="chain" id="PRO_5011658546" evidence="3">
    <location>
        <begin position="27"/>
        <end position="278"/>
    </location>
</feature>
<dbReference type="InterPro" id="IPR036514">
    <property type="entry name" value="SGNH_hydro_sf"/>
</dbReference>
<reference evidence="5 6" key="1">
    <citation type="submission" date="2016-10" db="EMBL/GenBank/DDBJ databases">
        <authorList>
            <person name="de Groot N.N."/>
        </authorList>
    </citation>
    <scope>NUCLEOTIDE SEQUENCE [LARGE SCALE GENOMIC DNA]</scope>
    <source>
        <strain evidence="5 6">DSM 43019</strain>
    </source>
</reference>
<dbReference type="PANTHER" id="PTHR37981:SF1">
    <property type="entry name" value="SGNH HYDROLASE-TYPE ESTERASE DOMAIN-CONTAINING PROTEIN"/>
    <property type="match status" value="1"/>
</dbReference>
<feature type="disulfide bond" evidence="2">
    <location>
        <begin position="188"/>
        <end position="236"/>
    </location>
</feature>
<protein>
    <submittedName>
        <fullName evidence="5">Lysophospholipase L1</fullName>
    </submittedName>
</protein>
<dbReference type="GO" id="GO:0016788">
    <property type="term" value="F:hydrolase activity, acting on ester bonds"/>
    <property type="evidence" value="ECO:0007669"/>
    <property type="project" value="InterPro"/>
</dbReference>
<feature type="active site" evidence="1">
    <location>
        <position position="255"/>
    </location>
</feature>
<evidence type="ECO:0000313" key="6">
    <source>
        <dbReference type="Proteomes" id="UP000199645"/>
    </source>
</evidence>
<feature type="disulfide bond" evidence="2">
    <location>
        <begin position="63"/>
        <end position="89"/>
    </location>
</feature>
<feature type="active site" description="Nucleophile" evidence="1">
    <location>
        <position position="49"/>
    </location>
</feature>
<feature type="domain" description="SGNH hydrolase-type esterase" evidence="4">
    <location>
        <begin position="45"/>
        <end position="263"/>
    </location>
</feature>
<dbReference type="InterPro" id="IPR013830">
    <property type="entry name" value="SGNH_hydro"/>
</dbReference>
<dbReference type="Pfam" id="PF13472">
    <property type="entry name" value="Lipase_GDSL_2"/>
    <property type="match status" value="1"/>
</dbReference>
<dbReference type="GO" id="GO:0006629">
    <property type="term" value="P:lipid metabolic process"/>
    <property type="evidence" value="ECO:0007669"/>
    <property type="project" value="TreeGrafter"/>
</dbReference>
<sequence>MSYPAAIYRRVVAVCATVALTTTAWAAPATAVAAAVAPAPLPYVALGDSYAAGFGAAPTSDACGRNAAAYPALLAREAHGGITLRNAACTGATTADVIRQASVLSARTKLVTITAGANDLQLKQLLQSCLSRAAADACRDGDLAVTRKLTTELPRDLHRMIHTVVTAAPHARVVVTGYPLPFAKSRQCAAEPVPARVRTRANQVVTRLNAAIATAATRNRVRYVDVTPGFTGHGLCSRKPWLVGTEGLRDNRVLHPTATGQARGYLPAVAASGLTDRA</sequence>
<gene>
    <name evidence="5" type="ORF">SAMN05421541_14031</name>
</gene>
<dbReference type="Gene3D" id="3.40.50.1110">
    <property type="entry name" value="SGNH hydrolase"/>
    <property type="match status" value="1"/>
</dbReference>
<evidence type="ECO:0000256" key="1">
    <source>
        <dbReference type="PIRSR" id="PIRSR637460-1"/>
    </source>
</evidence>
<keyword evidence="6" id="KW-1185">Reference proteome</keyword>
<organism evidence="5 6">
    <name type="scientific">Actinoplanes philippinensis</name>
    <dbReference type="NCBI Taxonomy" id="35752"/>
    <lineage>
        <taxon>Bacteria</taxon>
        <taxon>Bacillati</taxon>
        <taxon>Actinomycetota</taxon>
        <taxon>Actinomycetes</taxon>
        <taxon>Micromonosporales</taxon>
        <taxon>Micromonosporaceae</taxon>
        <taxon>Actinoplanes</taxon>
    </lineage>
</organism>
<evidence type="ECO:0000256" key="2">
    <source>
        <dbReference type="PIRSR" id="PIRSR637460-2"/>
    </source>
</evidence>
<evidence type="ECO:0000259" key="4">
    <source>
        <dbReference type="Pfam" id="PF13472"/>
    </source>
</evidence>
<dbReference type="EMBL" id="FONV01000040">
    <property type="protein sequence ID" value="SFF99947.1"/>
    <property type="molecule type" value="Genomic_DNA"/>
</dbReference>
<dbReference type="Proteomes" id="UP000199645">
    <property type="component" value="Unassembled WGS sequence"/>
</dbReference>
<keyword evidence="3" id="KW-0732">Signal</keyword>
<dbReference type="AlphaFoldDB" id="A0A1I2NE17"/>
<feature type="signal peptide" evidence="3">
    <location>
        <begin position="1"/>
        <end position="26"/>
    </location>
</feature>
<keyword evidence="2" id="KW-1015">Disulfide bond</keyword>